<feature type="binding site" description="axial binding residue" evidence="10">
    <location>
        <position position="450"/>
    </location>
    <ligand>
        <name>heme</name>
        <dbReference type="ChEBI" id="CHEBI:30413"/>
    </ligand>
    <ligandPart>
        <name>Fe</name>
        <dbReference type="ChEBI" id="CHEBI:18248"/>
    </ligandPart>
</feature>
<gene>
    <name evidence="13" type="ORF">D0Y65_004258</name>
</gene>
<evidence type="ECO:0000256" key="8">
    <source>
        <dbReference type="ARBA" id="ARBA00023033"/>
    </source>
</evidence>
<dbReference type="PANTHER" id="PTHR47943">
    <property type="entry name" value="CYTOCHROME P450 93A3-LIKE"/>
    <property type="match status" value="1"/>
</dbReference>
<dbReference type="AlphaFoldDB" id="A0A445LQF3"/>
<evidence type="ECO:0000256" key="11">
    <source>
        <dbReference type="RuleBase" id="RU000461"/>
    </source>
</evidence>
<dbReference type="GO" id="GO:0016705">
    <property type="term" value="F:oxidoreductase activity, acting on paired donors, with incorporation or reduction of molecular oxygen"/>
    <property type="evidence" value="ECO:0007669"/>
    <property type="project" value="InterPro"/>
</dbReference>
<dbReference type="InterPro" id="IPR036396">
    <property type="entry name" value="Cyt_P450_sf"/>
</dbReference>
<comment type="subcellular location">
    <subcellularLocation>
        <location evidence="2">Membrane</location>
    </subcellularLocation>
</comment>
<dbReference type="Pfam" id="PF00067">
    <property type="entry name" value="p450"/>
    <property type="match status" value="1"/>
</dbReference>
<dbReference type="InterPro" id="IPR017972">
    <property type="entry name" value="Cyt_P450_CS"/>
</dbReference>
<name>A0A445LQF3_GLYSO</name>
<feature type="transmembrane region" description="Helical" evidence="12">
    <location>
        <begin position="7"/>
        <end position="26"/>
    </location>
</feature>
<comment type="caution">
    <text evidence="13">The sequence shown here is derived from an EMBL/GenBank/DDBJ whole genome shotgun (WGS) entry which is preliminary data.</text>
</comment>
<dbReference type="InterPro" id="IPR001128">
    <property type="entry name" value="Cyt_P450"/>
</dbReference>
<accession>A0A445LQF3</accession>
<evidence type="ECO:0000256" key="4">
    <source>
        <dbReference type="ARBA" id="ARBA00022617"/>
    </source>
</evidence>
<evidence type="ECO:0000256" key="5">
    <source>
        <dbReference type="ARBA" id="ARBA00022723"/>
    </source>
</evidence>
<dbReference type="GO" id="GO:0020037">
    <property type="term" value="F:heme binding"/>
    <property type="evidence" value="ECO:0007669"/>
    <property type="project" value="InterPro"/>
</dbReference>
<dbReference type="FunFam" id="1.10.630.10:FF:000019">
    <property type="entry name" value="Cytochrome P450 family protein"/>
    <property type="match status" value="1"/>
</dbReference>
<evidence type="ECO:0000313" key="14">
    <source>
        <dbReference type="Proteomes" id="UP000289340"/>
    </source>
</evidence>
<dbReference type="PROSITE" id="PS00086">
    <property type="entry name" value="CYTOCHROME_P450"/>
    <property type="match status" value="1"/>
</dbReference>
<dbReference type="GO" id="GO:0016020">
    <property type="term" value="C:membrane"/>
    <property type="evidence" value="ECO:0007669"/>
    <property type="project" value="UniProtKB-SubCell"/>
</dbReference>
<evidence type="ECO:0000256" key="12">
    <source>
        <dbReference type="SAM" id="Phobius"/>
    </source>
</evidence>
<proteinExistence type="inferred from homology"/>
<keyword evidence="4 10" id="KW-0349">Heme</keyword>
<keyword evidence="12" id="KW-1133">Transmembrane helix</keyword>
<organism evidence="13 14">
    <name type="scientific">Glycine soja</name>
    <name type="common">Wild soybean</name>
    <dbReference type="NCBI Taxonomy" id="3848"/>
    <lineage>
        <taxon>Eukaryota</taxon>
        <taxon>Viridiplantae</taxon>
        <taxon>Streptophyta</taxon>
        <taxon>Embryophyta</taxon>
        <taxon>Tracheophyta</taxon>
        <taxon>Spermatophyta</taxon>
        <taxon>Magnoliopsida</taxon>
        <taxon>eudicotyledons</taxon>
        <taxon>Gunneridae</taxon>
        <taxon>Pentapetalae</taxon>
        <taxon>rosids</taxon>
        <taxon>fabids</taxon>
        <taxon>Fabales</taxon>
        <taxon>Fabaceae</taxon>
        <taxon>Papilionoideae</taxon>
        <taxon>50 kb inversion clade</taxon>
        <taxon>NPAAA clade</taxon>
        <taxon>indigoferoid/millettioid clade</taxon>
        <taxon>Phaseoleae</taxon>
        <taxon>Glycine</taxon>
        <taxon>Glycine subgen. Soja</taxon>
    </lineage>
</organism>
<dbReference type="SUPFAM" id="SSF48264">
    <property type="entry name" value="Cytochrome P450"/>
    <property type="match status" value="1"/>
</dbReference>
<keyword evidence="12" id="KW-0812">Transmembrane</keyword>
<comment type="cofactor">
    <cofactor evidence="1 10">
        <name>heme</name>
        <dbReference type="ChEBI" id="CHEBI:30413"/>
    </cofactor>
</comment>
<keyword evidence="14" id="KW-1185">Reference proteome</keyword>
<evidence type="ECO:0000256" key="3">
    <source>
        <dbReference type="ARBA" id="ARBA00010617"/>
    </source>
</evidence>
<dbReference type="GO" id="GO:0005506">
    <property type="term" value="F:iron ion binding"/>
    <property type="evidence" value="ECO:0007669"/>
    <property type="project" value="InterPro"/>
</dbReference>
<comment type="similarity">
    <text evidence="3 11">Belongs to the cytochrome P450 family.</text>
</comment>
<keyword evidence="7 10" id="KW-0408">Iron</keyword>
<dbReference type="Gene3D" id="1.10.630.10">
    <property type="entry name" value="Cytochrome P450"/>
    <property type="match status" value="1"/>
</dbReference>
<protein>
    <submittedName>
        <fullName evidence="13">3,9-dihydroxypterocarpan 6A-monooxygenase</fullName>
    </submittedName>
</protein>
<dbReference type="InterPro" id="IPR002401">
    <property type="entry name" value="Cyt_P450_E_grp-I"/>
</dbReference>
<dbReference type="PANTHER" id="PTHR47943:SF8">
    <property type="entry name" value="CYTOCHROME P450"/>
    <property type="match status" value="1"/>
</dbReference>
<dbReference type="GO" id="GO:0004497">
    <property type="term" value="F:monooxygenase activity"/>
    <property type="evidence" value="ECO:0007669"/>
    <property type="project" value="UniProtKB-KW"/>
</dbReference>
<evidence type="ECO:0000256" key="6">
    <source>
        <dbReference type="ARBA" id="ARBA00023002"/>
    </source>
</evidence>
<dbReference type="PRINTS" id="PR00463">
    <property type="entry name" value="EP450I"/>
</dbReference>
<keyword evidence="8 11" id="KW-0503">Monooxygenase</keyword>
<evidence type="ECO:0000256" key="9">
    <source>
        <dbReference type="ARBA" id="ARBA00023136"/>
    </source>
</evidence>
<keyword evidence="5 10" id="KW-0479">Metal-binding</keyword>
<dbReference type="Gramene" id="XM_028353520.1">
    <property type="protein sequence ID" value="XP_028209321.1"/>
    <property type="gene ID" value="LOC114392392"/>
</dbReference>
<evidence type="ECO:0000256" key="7">
    <source>
        <dbReference type="ARBA" id="ARBA00023004"/>
    </source>
</evidence>
<keyword evidence="9 12" id="KW-0472">Membrane</keyword>
<dbReference type="EMBL" id="QZWG01000002">
    <property type="protein sequence ID" value="RZC25486.1"/>
    <property type="molecule type" value="Genomic_DNA"/>
</dbReference>
<dbReference type="PRINTS" id="PR00385">
    <property type="entry name" value="P450"/>
</dbReference>
<evidence type="ECO:0000256" key="1">
    <source>
        <dbReference type="ARBA" id="ARBA00001971"/>
    </source>
</evidence>
<sequence length="519" mass="59018">MMNDIQGYVPILLVWLASIILLQAIFKTSKFRLPPSPFALPIIGHFHLLKLPLHRSFQKLSNRYGPLIHIYIGSRLTVVVSSSEIAKEIFKTHDLSFSNRPANVAINYLTYNSSDFGFAPYGPYWKFMKKLCMSELLNGKMLDQLLPVRQEEIHRFLLMMKLKGEACEVVNVGDEFLKLTNSIVMRMAIGKSCFRNDDEAHKVTERIKESSKVSGMFNLEDYFWFCRGLDLQGIGKKLKVVHERFDTMMECIIREHEEARNKSTEKDAPKDVLDALLSISEDQNSEVKITRDNIKAFLVDMFTGGTDTTAVTLEWSLAELINHPTVMEKARKEIDSIIGKDRMVMEIDIDNLPYLQAIVKETLRLHPPSPFVLRESTRNCTIAGYDIPAKTQVFTNVWAIGRDPKHWDDPLEFRPERFLSNENESGKMGQVGVRGQHYQLLPFGSGRRGCPGTSLALKVAHTTLAAMIQCFELKAEEKGGYCGCVDMEEGPSFILSRAEPLICVPKSRLMPFPLCHAKY</sequence>
<dbReference type="CDD" id="cd20655">
    <property type="entry name" value="CYP93"/>
    <property type="match status" value="1"/>
</dbReference>
<evidence type="ECO:0000256" key="2">
    <source>
        <dbReference type="ARBA" id="ARBA00004370"/>
    </source>
</evidence>
<evidence type="ECO:0000256" key="10">
    <source>
        <dbReference type="PIRSR" id="PIRSR602401-1"/>
    </source>
</evidence>
<evidence type="ECO:0000313" key="13">
    <source>
        <dbReference type="EMBL" id="RZC25486.1"/>
    </source>
</evidence>
<dbReference type="Proteomes" id="UP000289340">
    <property type="component" value="Chromosome 2"/>
</dbReference>
<keyword evidence="6 11" id="KW-0560">Oxidoreductase</keyword>
<reference evidence="13 14" key="1">
    <citation type="submission" date="2018-09" db="EMBL/GenBank/DDBJ databases">
        <title>A high-quality reference genome of wild soybean provides a powerful tool to mine soybean genomes.</title>
        <authorList>
            <person name="Xie M."/>
            <person name="Chung C.Y.L."/>
            <person name="Li M.-W."/>
            <person name="Wong F.-L."/>
            <person name="Chan T.-F."/>
            <person name="Lam H.-M."/>
        </authorList>
    </citation>
    <scope>NUCLEOTIDE SEQUENCE [LARGE SCALE GENOMIC DNA]</scope>
    <source>
        <strain evidence="14">cv. W05</strain>
        <tissue evidence="13">Hypocotyl of etiolated seedlings</tissue>
    </source>
</reference>